<evidence type="ECO:0000256" key="1">
    <source>
        <dbReference type="SAM" id="Coils"/>
    </source>
</evidence>
<feature type="compositionally biased region" description="Low complexity" evidence="2">
    <location>
        <begin position="14"/>
        <end position="24"/>
    </location>
</feature>
<dbReference type="AlphaFoldDB" id="A0A0G4H264"/>
<keyword evidence="4" id="KW-1185">Reference proteome</keyword>
<evidence type="ECO:0000313" key="4">
    <source>
        <dbReference type="Proteomes" id="UP000041254"/>
    </source>
</evidence>
<gene>
    <name evidence="3" type="ORF">Vbra_23390</name>
</gene>
<dbReference type="Proteomes" id="UP000041254">
    <property type="component" value="Unassembled WGS sequence"/>
</dbReference>
<proteinExistence type="predicted"/>
<accession>A0A0G4H264</accession>
<sequence>MDVKDRPARPVRKAAMAASSAAAAAGGGGGGGRDRKPVDVEMLSDWQPSDNTSSSSSSGSDWEGKKVVKKDQGKKKKQVKKVKKKRPVTPEDIEMEDVFELAPEDALMALEAVAQQLQMHLKWINEATAKAQQVFDAKMALEPDSDITQNRMEEINRHYRVWSSMVQKAAEQQANHIDKTAKQQTEHAVDKIDLLQDKINKLNEEVELSIEDLPDAVWMTTEDGMGLGAYLGFQAFMTSLSVASTYFKALSRQRAVHPILDISVSPSVDTAKKWTRRSFCKHLLINHRPTPSLLYLLESLAPTVESVVLQGSEINRHYRVWSSMVQKAAEQQANHIDKTAKQQTEHAVDKIDLLQDKINKLNEEVELSIEDLPDAVWMTTEDGMGLGAYLGFQAFMTSLSVASTYFKALSRQRAVHPILDISVSPSVDTAKKWTRRSFCKHLLINHRPTPSLLYLLESLAPTVESVVLQGSVSTEKEALGLQHNRRQVTDRHMRLTVERMMRDKTGQFKKIDLPDNEEPVAFPHLKQATVGTVELSIEDLPDAVWMTTEDGMGLGAYLGFQAFMTSLSVASTYFKALSRQRAVHPILDISVSPSMDTAKKWTRRSLCKHLLINHRPTPSLLYLLESLAPTVESVVLQGSVSTEKEALGLQHNRRQVTDRHMRLTVERMMRDKTGQFKKIDLPDNEEPVAFPHLKQATVGTVWSHIADERNYDLGALKRLSAIDAGQYGQRSWIQRASDGLSSIHFIHHKVTAGEREGG</sequence>
<dbReference type="EMBL" id="CDMY01000951">
    <property type="protein sequence ID" value="CEM37712.1"/>
    <property type="molecule type" value="Genomic_DNA"/>
</dbReference>
<feature type="coiled-coil region" evidence="1">
    <location>
        <begin position="185"/>
        <end position="212"/>
    </location>
</feature>
<dbReference type="InParanoid" id="A0A0G4H264"/>
<feature type="coiled-coil region" evidence="1">
    <location>
        <begin position="344"/>
        <end position="371"/>
    </location>
</feature>
<feature type="compositionally biased region" description="Low complexity" evidence="2">
    <location>
        <begin position="44"/>
        <end position="61"/>
    </location>
</feature>
<evidence type="ECO:0000313" key="3">
    <source>
        <dbReference type="EMBL" id="CEM37712.1"/>
    </source>
</evidence>
<keyword evidence="1" id="KW-0175">Coiled coil</keyword>
<feature type="region of interest" description="Disordered" evidence="2">
    <location>
        <begin position="1"/>
        <end position="88"/>
    </location>
</feature>
<feature type="compositionally biased region" description="Basic and acidic residues" evidence="2">
    <location>
        <begin position="62"/>
        <end position="71"/>
    </location>
</feature>
<feature type="compositionally biased region" description="Basic residues" evidence="2">
    <location>
        <begin position="72"/>
        <end position="87"/>
    </location>
</feature>
<protein>
    <submittedName>
        <fullName evidence="3">Uncharacterized protein</fullName>
    </submittedName>
</protein>
<evidence type="ECO:0000256" key="2">
    <source>
        <dbReference type="SAM" id="MobiDB-lite"/>
    </source>
</evidence>
<dbReference type="VEuPathDB" id="CryptoDB:Vbra_23390"/>
<organism evidence="3 4">
    <name type="scientific">Vitrella brassicaformis (strain CCMP3155)</name>
    <dbReference type="NCBI Taxonomy" id="1169540"/>
    <lineage>
        <taxon>Eukaryota</taxon>
        <taxon>Sar</taxon>
        <taxon>Alveolata</taxon>
        <taxon>Colpodellida</taxon>
        <taxon>Vitrellaceae</taxon>
        <taxon>Vitrella</taxon>
    </lineage>
</organism>
<name>A0A0G4H264_VITBC</name>
<reference evidence="3 4" key="1">
    <citation type="submission" date="2014-11" db="EMBL/GenBank/DDBJ databases">
        <authorList>
            <person name="Zhu J."/>
            <person name="Qi W."/>
            <person name="Song R."/>
        </authorList>
    </citation>
    <scope>NUCLEOTIDE SEQUENCE [LARGE SCALE GENOMIC DNA]</scope>
</reference>